<dbReference type="GO" id="GO:0003677">
    <property type="term" value="F:DNA binding"/>
    <property type="evidence" value="ECO:0007669"/>
    <property type="project" value="TreeGrafter"/>
</dbReference>
<sequence length="480" mass="54637">MKQPIIYWFRQDLRLHDNPGLRAAVKTGHPILAVYVLDDETPGQWCHGGAARWWLHHSLAALQQTLKDRGGRLILRRGAAQAELLRLVDEVDACGVYFSRQYEPFAAQVEQGLHAELSARGIEVKRFGGYLLFEPEQLRTQAGEPFKVFTPYWKACLQQPAPGPARQVPRHIEFCRRRLSAGRLRDWDLLPTAPDWAGGLRESWTPGEAGAQQRLRDFLHEGLIGYKVGRDQPARASTSRLSPHLHFGEISARQIWHTLQREAVTTPGAQDDAGHFLREMGWREFSYHLLHHWPSLPSQPFRRQFDAFPWRSDRPALAAWQRGKTGYPLVDAGMRELWHTGWMHNRVRMIVASLLVKNMLVPWQEGEAWFWDTLVDADLANNAASWQWVAGSGADAAPYFRIFNPVTQSQKFDAEGQYIRRWVPELVQLPDKYIHAPWEAPAEVLAAAGVNLGGNYPAPVLDLKATRQQALDAYAAIRSQ</sequence>
<keyword evidence="7 14" id="KW-0157">Chromophore</keyword>
<keyword evidence="6 12" id="KW-0274">FAD</keyword>
<reference evidence="16 17" key="1">
    <citation type="submission" date="2019-06" db="EMBL/GenBank/DDBJ databases">
        <title>Whole genome sequence for Cellvibrionaceae sp. R142.</title>
        <authorList>
            <person name="Wang G."/>
        </authorList>
    </citation>
    <scope>NUCLEOTIDE SEQUENCE [LARGE SCALE GENOMIC DNA]</scope>
    <source>
        <strain evidence="16 17">R142</strain>
    </source>
</reference>
<dbReference type="InterPro" id="IPR006050">
    <property type="entry name" value="DNA_photolyase_N"/>
</dbReference>
<dbReference type="FunFam" id="1.10.579.10:FF:000003">
    <property type="entry name" value="Deoxyribodipyrimidine photo-lyase"/>
    <property type="match status" value="1"/>
</dbReference>
<dbReference type="InterPro" id="IPR005101">
    <property type="entry name" value="Cryptochr/Photolyase_FAD-bd"/>
</dbReference>
<evidence type="ECO:0000256" key="14">
    <source>
        <dbReference type="RuleBase" id="RU004182"/>
    </source>
</evidence>
<feature type="site" description="Electron transfer via tryptophanyl radical" evidence="13">
    <location>
        <position position="310"/>
    </location>
</feature>
<dbReference type="GO" id="GO:0071949">
    <property type="term" value="F:FAD binding"/>
    <property type="evidence" value="ECO:0007669"/>
    <property type="project" value="TreeGrafter"/>
</dbReference>
<dbReference type="Gene3D" id="3.40.50.620">
    <property type="entry name" value="HUPs"/>
    <property type="match status" value="1"/>
</dbReference>
<evidence type="ECO:0000256" key="4">
    <source>
        <dbReference type="ARBA" id="ARBA00014046"/>
    </source>
</evidence>
<comment type="cofactor">
    <cofactor evidence="1">
        <name>(6R)-5,10-methylene-5,6,7,8-tetrahydrofolate</name>
        <dbReference type="ChEBI" id="CHEBI:15636"/>
    </cofactor>
</comment>
<dbReference type="Gene3D" id="1.25.40.80">
    <property type="match status" value="1"/>
</dbReference>
<dbReference type="PROSITE" id="PS00394">
    <property type="entry name" value="DNA_PHOTOLYASES_1_1"/>
    <property type="match status" value="1"/>
</dbReference>
<evidence type="ECO:0000313" key="16">
    <source>
        <dbReference type="EMBL" id="TQV72624.1"/>
    </source>
</evidence>
<dbReference type="RefSeq" id="WP_142928354.1">
    <property type="nucleotide sequence ID" value="NZ_ML660098.1"/>
</dbReference>
<organism evidence="16 17">
    <name type="scientific">Exilibacterium tricleocarpae</name>
    <dbReference type="NCBI Taxonomy" id="2591008"/>
    <lineage>
        <taxon>Bacteria</taxon>
        <taxon>Pseudomonadati</taxon>
        <taxon>Pseudomonadota</taxon>
        <taxon>Gammaproteobacteria</taxon>
        <taxon>Cellvibrionales</taxon>
        <taxon>Cellvibrionaceae</taxon>
        <taxon>Exilibacterium</taxon>
    </lineage>
</organism>
<name>A0A545T5Y0_9GAMM</name>
<dbReference type="OrthoDB" id="9772484at2"/>
<gene>
    <name evidence="16" type="ORF">FKG94_18190</name>
</gene>
<protein>
    <recommendedName>
        <fullName evidence="4">Deoxyribodipyrimidine photo-lyase</fullName>
        <ecNumber evidence="3">4.1.99.3</ecNumber>
    </recommendedName>
    <alternativeName>
        <fullName evidence="8">DNA photolyase</fullName>
    </alternativeName>
    <alternativeName>
        <fullName evidence="11">Photoreactivating enzyme</fullName>
    </alternativeName>
</protein>
<feature type="domain" description="Photolyase/cryptochrome alpha/beta" evidence="15">
    <location>
        <begin position="3"/>
        <end position="132"/>
    </location>
</feature>
<dbReference type="PANTHER" id="PTHR11455:SF9">
    <property type="entry name" value="CRYPTOCHROME CIRCADIAN CLOCK 5 ISOFORM X1"/>
    <property type="match status" value="1"/>
</dbReference>
<dbReference type="Pfam" id="PF00875">
    <property type="entry name" value="DNA_photolyase"/>
    <property type="match status" value="1"/>
</dbReference>
<dbReference type="SUPFAM" id="SSF52425">
    <property type="entry name" value="Cryptochrome/photolyase, N-terminal domain"/>
    <property type="match status" value="1"/>
</dbReference>
<keyword evidence="5 12" id="KW-0285">Flavoprotein</keyword>
<evidence type="ECO:0000256" key="7">
    <source>
        <dbReference type="ARBA" id="ARBA00022991"/>
    </source>
</evidence>
<evidence type="ECO:0000256" key="12">
    <source>
        <dbReference type="PIRSR" id="PIRSR602081-1"/>
    </source>
</evidence>
<dbReference type="SUPFAM" id="SSF48173">
    <property type="entry name" value="Cryptochrome/photolyase FAD-binding domain"/>
    <property type="match status" value="1"/>
</dbReference>
<evidence type="ECO:0000256" key="13">
    <source>
        <dbReference type="PIRSR" id="PIRSR602081-2"/>
    </source>
</evidence>
<comment type="catalytic activity">
    <reaction evidence="9">
        <text>cyclobutadipyrimidine (in DNA) = 2 pyrimidine residues (in DNA).</text>
        <dbReference type="EC" id="4.1.99.3"/>
    </reaction>
</comment>
<feature type="binding site" evidence="12">
    <location>
        <position position="226"/>
    </location>
    <ligand>
        <name>FAD</name>
        <dbReference type="ChEBI" id="CHEBI:57692"/>
    </ligand>
</feature>
<dbReference type="InterPro" id="IPR002081">
    <property type="entry name" value="Cryptochrome/DNA_photolyase_1"/>
</dbReference>
<keyword evidence="17" id="KW-1185">Reference proteome</keyword>
<dbReference type="AlphaFoldDB" id="A0A545T5Y0"/>
<feature type="site" description="Electron transfer via tryptophanyl radical" evidence="13">
    <location>
        <position position="363"/>
    </location>
</feature>
<evidence type="ECO:0000256" key="9">
    <source>
        <dbReference type="ARBA" id="ARBA00033999"/>
    </source>
</evidence>
<dbReference type="Proteomes" id="UP000319732">
    <property type="component" value="Unassembled WGS sequence"/>
</dbReference>
<dbReference type="PANTHER" id="PTHR11455">
    <property type="entry name" value="CRYPTOCHROME"/>
    <property type="match status" value="1"/>
</dbReference>
<keyword evidence="16" id="KW-0456">Lyase</keyword>
<dbReference type="PRINTS" id="PR00147">
    <property type="entry name" value="DNAPHOTLYASE"/>
</dbReference>
<evidence type="ECO:0000313" key="17">
    <source>
        <dbReference type="Proteomes" id="UP000319732"/>
    </source>
</evidence>
<evidence type="ECO:0000256" key="6">
    <source>
        <dbReference type="ARBA" id="ARBA00022827"/>
    </source>
</evidence>
<evidence type="ECO:0000256" key="10">
    <source>
        <dbReference type="ARBA" id="ARBA00059220"/>
    </source>
</evidence>
<dbReference type="InterPro" id="IPR036134">
    <property type="entry name" value="Crypto/Photolyase_FAD-like_sf"/>
</dbReference>
<evidence type="ECO:0000256" key="8">
    <source>
        <dbReference type="ARBA" id="ARBA00031671"/>
    </source>
</evidence>
<dbReference type="Pfam" id="PF03441">
    <property type="entry name" value="FAD_binding_7"/>
    <property type="match status" value="1"/>
</dbReference>
<accession>A0A545T5Y0</accession>
<comment type="function">
    <text evidence="10">Involved in repair of UV radiation-induced DNA damage. Catalyzes the light-dependent monomerization (300-600 nm) of cyclobutyl pyrimidine dimers (in cis-syn configuration), which are formed between adjacent bases on the same DNA strand upon exposure to ultraviolet radiation.</text>
</comment>
<dbReference type="PROSITE" id="PS51645">
    <property type="entry name" value="PHR_CRY_ALPHA_BETA"/>
    <property type="match status" value="1"/>
</dbReference>
<comment type="similarity">
    <text evidence="14">Belongs to the DNA photolyase family.</text>
</comment>
<comment type="cofactor">
    <cofactor evidence="12">
        <name>FAD</name>
        <dbReference type="ChEBI" id="CHEBI:57692"/>
    </cofactor>
    <text evidence="12">Binds 1 FAD per subunit.</text>
</comment>
<evidence type="ECO:0000256" key="1">
    <source>
        <dbReference type="ARBA" id="ARBA00001932"/>
    </source>
</evidence>
<dbReference type="InterPro" id="IPR036155">
    <property type="entry name" value="Crypto/Photolyase_N_sf"/>
</dbReference>
<feature type="binding site" evidence="12">
    <location>
        <begin position="376"/>
        <end position="378"/>
    </location>
    <ligand>
        <name>FAD</name>
        <dbReference type="ChEBI" id="CHEBI:57692"/>
    </ligand>
</feature>
<proteinExistence type="inferred from homology"/>
<evidence type="ECO:0000256" key="3">
    <source>
        <dbReference type="ARBA" id="ARBA00013149"/>
    </source>
</evidence>
<evidence type="ECO:0000256" key="5">
    <source>
        <dbReference type="ARBA" id="ARBA00022630"/>
    </source>
</evidence>
<dbReference type="GO" id="GO:0009416">
    <property type="term" value="P:response to light stimulus"/>
    <property type="evidence" value="ECO:0007669"/>
    <property type="project" value="TreeGrafter"/>
</dbReference>
<feature type="binding site" evidence="12">
    <location>
        <begin position="238"/>
        <end position="242"/>
    </location>
    <ligand>
        <name>FAD</name>
        <dbReference type="ChEBI" id="CHEBI:57692"/>
    </ligand>
</feature>
<dbReference type="Gene3D" id="1.10.579.10">
    <property type="entry name" value="DNA Cyclobutane Dipyrimidine Photolyase, subunit A, domain 3"/>
    <property type="match status" value="1"/>
</dbReference>
<feature type="site" description="Electron transfer via tryptophanyl radical" evidence="13">
    <location>
        <position position="386"/>
    </location>
</feature>
<dbReference type="GO" id="GO:0000719">
    <property type="term" value="P:photoreactive repair"/>
    <property type="evidence" value="ECO:0007669"/>
    <property type="project" value="UniProtKB-ARBA"/>
</dbReference>
<feature type="binding site" evidence="12">
    <location>
        <position position="276"/>
    </location>
    <ligand>
        <name>FAD</name>
        <dbReference type="ChEBI" id="CHEBI:57692"/>
    </ligand>
</feature>
<evidence type="ECO:0000259" key="15">
    <source>
        <dbReference type="PROSITE" id="PS51645"/>
    </source>
</evidence>
<dbReference type="InterPro" id="IPR018394">
    <property type="entry name" value="DNA_photolyase_1_CS_C"/>
</dbReference>
<dbReference type="GO" id="GO:0003904">
    <property type="term" value="F:deoxyribodipyrimidine photo-lyase activity"/>
    <property type="evidence" value="ECO:0007669"/>
    <property type="project" value="UniProtKB-EC"/>
</dbReference>
<comment type="similarity">
    <text evidence="2">Belongs to the DNA photolyase class-1 family.</text>
</comment>
<comment type="caution">
    <text evidence="16">The sequence shown here is derived from an EMBL/GenBank/DDBJ whole genome shotgun (WGS) entry which is preliminary data.</text>
</comment>
<dbReference type="EMBL" id="VHSG01000019">
    <property type="protein sequence ID" value="TQV72624.1"/>
    <property type="molecule type" value="Genomic_DNA"/>
</dbReference>
<dbReference type="InterPro" id="IPR014729">
    <property type="entry name" value="Rossmann-like_a/b/a_fold"/>
</dbReference>
<dbReference type="EC" id="4.1.99.3" evidence="3"/>
<evidence type="ECO:0000256" key="2">
    <source>
        <dbReference type="ARBA" id="ARBA00005862"/>
    </source>
</evidence>
<evidence type="ECO:0000256" key="11">
    <source>
        <dbReference type="ARBA" id="ARBA00083107"/>
    </source>
</evidence>